<dbReference type="Proteomes" id="UP001151760">
    <property type="component" value="Unassembled WGS sequence"/>
</dbReference>
<keyword evidence="1" id="KW-0175">Coiled coil</keyword>
<evidence type="ECO:0000256" key="1">
    <source>
        <dbReference type="SAM" id="Coils"/>
    </source>
</evidence>
<evidence type="ECO:0000313" key="3">
    <source>
        <dbReference type="Proteomes" id="UP001151760"/>
    </source>
</evidence>
<feature type="coiled-coil region" evidence="1">
    <location>
        <begin position="106"/>
        <end position="137"/>
    </location>
</feature>
<reference evidence="2" key="1">
    <citation type="journal article" date="2022" name="Int. J. Mol. Sci.">
        <title>Draft Genome of Tanacetum Coccineum: Genomic Comparison of Closely Related Tanacetum-Family Plants.</title>
        <authorList>
            <person name="Yamashiro T."/>
            <person name="Shiraishi A."/>
            <person name="Nakayama K."/>
            <person name="Satake H."/>
        </authorList>
    </citation>
    <scope>NUCLEOTIDE SEQUENCE</scope>
</reference>
<reference evidence="2" key="2">
    <citation type="submission" date="2022-01" db="EMBL/GenBank/DDBJ databases">
        <authorList>
            <person name="Yamashiro T."/>
            <person name="Shiraishi A."/>
            <person name="Satake H."/>
            <person name="Nakayama K."/>
        </authorList>
    </citation>
    <scope>NUCLEOTIDE SEQUENCE</scope>
</reference>
<gene>
    <name evidence="2" type="ORF">Tco_1082479</name>
</gene>
<organism evidence="2 3">
    <name type="scientific">Tanacetum coccineum</name>
    <dbReference type="NCBI Taxonomy" id="301880"/>
    <lineage>
        <taxon>Eukaryota</taxon>
        <taxon>Viridiplantae</taxon>
        <taxon>Streptophyta</taxon>
        <taxon>Embryophyta</taxon>
        <taxon>Tracheophyta</taxon>
        <taxon>Spermatophyta</taxon>
        <taxon>Magnoliopsida</taxon>
        <taxon>eudicotyledons</taxon>
        <taxon>Gunneridae</taxon>
        <taxon>Pentapetalae</taxon>
        <taxon>asterids</taxon>
        <taxon>campanulids</taxon>
        <taxon>Asterales</taxon>
        <taxon>Asteraceae</taxon>
        <taxon>Asteroideae</taxon>
        <taxon>Anthemideae</taxon>
        <taxon>Anthemidinae</taxon>
        <taxon>Tanacetum</taxon>
    </lineage>
</organism>
<accession>A0ABQ5I1D8</accession>
<proteinExistence type="predicted"/>
<dbReference type="EMBL" id="BQNB010020220">
    <property type="protein sequence ID" value="GJT93634.1"/>
    <property type="molecule type" value="Genomic_DNA"/>
</dbReference>
<keyword evidence="3" id="KW-1185">Reference proteome</keyword>
<sequence>MVETIEAQRKFRAAQRATEIRSKPPTTTQLRNLMMTYLKNTGGYKHSQLKGKTYEEIHELYERQQKRNQEFIPMDSEKEVQESGKRLKRFAGSYATQKSPKKPKVMKSVKNVIEGEAAEYEKEKEELRLSLKIISGDDSEVNYEPLSRRFPIVNWEYKLLGNVDVKDMYVYKLTRADGSSSYHGDMQAFLRRLNRQDLNDLYRLVQERFQDHPLEGHDLLLWGDLRMLFDPDEKDEL</sequence>
<name>A0ABQ5I1D8_9ASTR</name>
<comment type="caution">
    <text evidence="2">The sequence shown here is derived from an EMBL/GenBank/DDBJ whole genome shotgun (WGS) entry which is preliminary data.</text>
</comment>
<protein>
    <submittedName>
        <fullName evidence="2">Uncharacterized protein</fullName>
    </submittedName>
</protein>
<evidence type="ECO:0000313" key="2">
    <source>
        <dbReference type="EMBL" id="GJT93634.1"/>
    </source>
</evidence>